<evidence type="ECO:0000256" key="1">
    <source>
        <dbReference type="ARBA" id="ARBA00004196"/>
    </source>
</evidence>
<keyword evidence="3" id="KW-1015">Disulfide bond</keyword>
<keyword evidence="4" id="KW-0676">Redox-active center</keyword>
<dbReference type="InterPro" id="IPR013766">
    <property type="entry name" value="Thioredoxin_domain"/>
</dbReference>
<dbReference type="PANTHER" id="PTHR42852">
    <property type="entry name" value="THIOL:DISULFIDE INTERCHANGE PROTEIN DSBE"/>
    <property type="match status" value="1"/>
</dbReference>
<dbReference type="Pfam" id="PF00578">
    <property type="entry name" value="AhpC-TSA"/>
    <property type="match status" value="1"/>
</dbReference>
<dbReference type="InterPro" id="IPR000866">
    <property type="entry name" value="AhpC/TSA"/>
</dbReference>
<dbReference type="PROSITE" id="PS51257">
    <property type="entry name" value="PROKAR_LIPOPROTEIN"/>
    <property type="match status" value="1"/>
</dbReference>
<evidence type="ECO:0000256" key="2">
    <source>
        <dbReference type="ARBA" id="ARBA00022748"/>
    </source>
</evidence>
<dbReference type="EMBL" id="FLUM01000003">
    <property type="protein sequence ID" value="SBW03840.1"/>
    <property type="molecule type" value="Genomic_DNA"/>
</dbReference>
<dbReference type="SUPFAM" id="SSF52833">
    <property type="entry name" value="Thioredoxin-like"/>
    <property type="match status" value="1"/>
</dbReference>
<dbReference type="InterPro" id="IPR036249">
    <property type="entry name" value="Thioredoxin-like_sf"/>
</dbReference>
<accession>A0A212JWJ6</accession>
<dbReference type="PROSITE" id="PS00194">
    <property type="entry name" value="THIOREDOXIN_1"/>
    <property type="match status" value="1"/>
</dbReference>
<evidence type="ECO:0000256" key="3">
    <source>
        <dbReference type="ARBA" id="ARBA00023157"/>
    </source>
</evidence>
<dbReference type="InterPro" id="IPR017937">
    <property type="entry name" value="Thioredoxin_CS"/>
</dbReference>
<dbReference type="RefSeq" id="WP_296942714.1">
    <property type="nucleotide sequence ID" value="NZ_LT599032.1"/>
</dbReference>
<gene>
    <name evidence="6" type="ORF">KL86DYS1_30683</name>
</gene>
<dbReference type="Gene3D" id="3.40.30.10">
    <property type="entry name" value="Glutaredoxin"/>
    <property type="match status" value="1"/>
</dbReference>
<dbReference type="InterPro" id="IPR025380">
    <property type="entry name" value="DUF4369"/>
</dbReference>
<dbReference type="PROSITE" id="PS51352">
    <property type="entry name" value="THIOREDOXIN_2"/>
    <property type="match status" value="1"/>
</dbReference>
<dbReference type="InterPro" id="IPR050553">
    <property type="entry name" value="Thioredoxin_ResA/DsbE_sf"/>
</dbReference>
<evidence type="ECO:0000259" key="5">
    <source>
        <dbReference type="PROSITE" id="PS51352"/>
    </source>
</evidence>
<keyword evidence="2" id="KW-0201">Cytochrome c-type biogenesis</keyword>
<dbReference type="GO" id="GO:0016209">
    <property type="term" value="F:antioxidant activity"/>
    <property type="evidence" value="ECO:0007669"/>
    <property type="project" value="InterPro"/>
</dbReference>
<evidence type="ECO:0000313" key="6">
    <source>
        <dbReference type="EMBL" id="SBW03840.1"/>
    </source>
</evidence>
<dbReference type="GO" id="GO:0030313">
    <property type="term" value="C:cell envelope"/>
    <property type="evidence" value="ECO:0007669"/>
    <property type="project" value="UniProtKB-SubCell"/>
</dbReference>
<dbReference type="Pfam" id="PF14289">
    <property type="entry name" value="DUF4369"/>
    <property type="match status" value="1"/>
</dbReference>
<dbReference type="PANTHER" id="PTHR42852:SF6">
    <property type="entry name" value="THIOL:DISULFIDE INTERCHANGE PROTEIN DSBE"/>
    <property type="match status" value="1"/>
</dbReference>
<dbReference type="GO" id="GO:0017004">
    <property type="term" value="P:cytochrome complex assembly"/>
    <property type="evidence" value="ECO:0007669"/>
    <property type="project" value="UniProtKB-KW"/>
</dbReference>
<dbReference type="GO" id="GO:0016491">
    <property type="term" value="F:oxidoreductase activity"/>
    <property type="evidence" value="ECO:0007669"/>
    <property type="project" value="InterPro"/>
</dbReference>
<sequence>MKKYILSILISLVVFSCGTREPEGLSLNGSVEGISEGKVYLQKFENKMYRVIDSAEVINGQFSFSKNVQLPEIYGLTLDTAKGSLLLFLDKDPVVVKLDSSSYYRNSVVTGSALQDLFVAYKKERGVKIDEFIKANPKSLVSAYALYRDFSYRLSPDEIKANIQLLDSSLWKTPYVQVLEELTKTLETVSVGKQAPDFTAKDPDGNSVKLSDHLGKGYLLIDFWASWCGPCRRENPNIVKVYNEYKGKGFDVFAVSLDKSKEAWVAAIKKDNLTWTHVSDLLYWDSEPAKLYGVRAIPSNLLVDKDGVIVAKNIRGEELGQTLKDLLN</sequence>
<protein>
    <recommendedName>
        <fullName evidence="5">Thioredoxin domain-containing protein</fullName>
    </recommendedName>
</protein>
<organism evidence="6">
    <name type="scientific">uncultured Dysgonomonas sp</name>
    <dbReference type="NCBI Taxonomy" id="206096"/>
    <lineage>
        <taxon>Bacteria</taxon>
        <taxon>Pseudomonadati</taxon>
        <taxon>Bacteroidota</taxon>
        <taxon>Bacteroidia</taxon>
        <taxon>Bacteroidales</taxon>
        <taxon>Dysgonomonadaceae</taxon>
        <taxon>Dysgonomonas</taxon>
        <taxon>environmental samples</taxon>
    </lineage>
</organism>
<name>A0A212JWJ6_9BACT</name>
<reference evidence="6" key="1">
    <citation type="submission" date="2016-04" db="EMBL/GenBank/DDBJ databases">
        <authorList>
            <person name="Evans L.H."/>
            <person name="Alamgir A."/>
            <person name="Owens N."/>
            <person name="Weber N.D."/>
            <person name="Virtaneva K."/>
            <person name="Barbian K."/>
            <person name="Babar A."/>
            <person name="Rosenke K."/>
        </authorList>
    </citation>
    <scope>NUCLEOTIDE SEQUENCE</scope>
    <source>
        <strain evidence="6">86-1</strain>
    </source>
</reference>
<feature type="domain" description="Thioredoxin" evidence="5">
    <location>
        <begin position="189"/>
        <end position="328"/>
    </location>
</feature>
<comment type="subcellular location">
    <subcellularLocation>
        <location evidence="1">Cell envelope</location>
    </subcellularLocation>
</comment>
<dbReference type="AlphaFoldDB" id="A0A212JWJ6"/>
<dbReference type="CDD" id="cd02966">
    <property type="entry name" value="TlpA_like_family"/>
    <property type="match status" value="1"/>
</dbReference>
<proteinExistence type="predicted"/>
<evidence type="ECO:0000256" key="4">
    <source>
        <dbReference type="ARBA" id="ARBA00023284"/>
    </source>
</evidence>